<reference evidence="1" key="1">
    <citation type="submission" date="2019-10" db="EMBL/GenBank/DDBJ databases">
        <authorList>
            <consortium name="DOE Joint Genome Institute"/>
            <person name="Kuo A."/>
            <person name="Miyauchi S."/>
            <person name="Kiss E."/>
            <person name="Drula E."/>
            <person name="Kohler A."/>
            <person name="Sanchez-Garcia M."/>
            <person name="Andreopoulos B."/>
            <person name="Barry K.W."/>
            <person name="Bonito G."/>
            <person name="Buee M."/>
            <person name="Carver A."/>
            <person name="Chen C."/>
            <person name="Cichocki N."/>
            <person name="Clum A."/>
            <person name="Culley D."/>
            <person name="Crous P.W."/>
            <person name="Fauchery L."/>
            <person name="Girlanda M."/>
            <person name="Hayes R."/>
            <person name="Keri Z."/>
            <person name="Labutti K."/>
            <person name="Lipzen A."/>
            <person name="Lombard V."/>
            <person name="Magnuson J."/>
            <person name="Maillard F."/>
            <person name="Morin E."/>
            <person name="Murat C."/>
            <person name="Nolan M."/>
            <person name="Ohm R."/>
            <person name="Pangilinan J."/>
            <person name="Pereira M."/>
            <person name="Perotto S."/>
            <person name="Peter M."/>
            <person name="Riley R."/>
            <person name="Sitrit Y."/>
            <person name="Stielow B."/>
            <person name="Szollosi G."/>
            <person name="Zifcakova L."/>
            <person name="Stursova M."/>
            <person name="Spatafora J.W."/>
            <person name="Tedersoo L."/>
            <person name="Vaario L.-M."/>
            <person name="Yamada A."/>
            <person name="Yan M."/>
            <person name="Wang P."/>
            <person name="Xu J."/>
            <person name="Bruns T."/>
            <person name="Baldrian P."/>
            <person name="Vilgalys R."/>
            <person name="Henrissat B."/>
            <person name="Grigoriev I.V."/>
            <person name="Hibbett D."/>
            <person name="Nagy L.G."/>
            <person name="Martin F.M."/>
        </authorList>
    </citation>
    <scope>NUCLEOTIDE SEQUENCE</scope>
    <source>
        <strain evidence="1">P2</strain>
    </source>
</reference>
<evidence type="ECO:0000313" key="2">
    <source>
        <dbReference type="Proteomes" id="UP000886501"/>
    </source>
</evidence>
<gene>
    <name evidence="1" type="ORF">BDM02DRAFT_3087593</name>
</gene>
<protein>
    <submittedName>
        <fullName evidence="1">Uncharacterized protein</fullName>
    </submittedName>
</protein>
<accession>A0ACB6ZVM5</accession>
<sequence>PLLAALGYGATSIEIYLWLKDGVLYAGARDPEREEKHNRTLEEVYFSKLRWILEYANRDQLKGDRPLGVFHTAPYIPLQLVMNIQSDGPSTFEALDVALQPLLQAGWLTTVNATNPEAPLKPSALTIITTGNTRLSSILDSPNPIRYIFYDAPLMELGENSTFTPVLSPMASATFSSLVGARWVIPRLAVKRIHKYVKIAHRKGITVRVTKPIDFPAWIRNMYWQMLLNCGVDWLDVDDLYSAGQF</sequence>
<dbReference type="EMBL" id="MU117964">
    <property type="protein sequence ID" value="KAF9653363.1"/>
    <property type="molecule type" value="Genomic_DNA"/>
</dbReference>
<organism evidence="1 2">
    <name type="scientific">Thelephora ganbajun</name>
    <name type="common">Ganba fungus</name>
    <dbReference type="NCBI Taxonomy" id="370292"/>
    <lineage>
        <taxon>Eukaryota</taxon>
        <taxon>Fungi</taxon>
        <taxon>Dikarya</taxon>
        <taxon>Basidiomycota</taxon>
        <taxon>Agaricomycotina</taxon>
        <taxon>Agaricomycetes</taxon>
        <taxon>Thelephorales</taxon>
        <taxon>Thelephoraceae</taxon>
        <taxon>Thelephora</taxon>
    </lineage>
</organism>
<comment type="caution">
    <text evidence="1">The sequence shown here is derived from an EMBL/GenBank/DDBJ whole genome shotgun (WGS) entry which is preliminary data.</text>
</comment>
<evidence type="ECO:0000313" key="1">
    <source>
        <dbReference type="EMBL" id="KAF9653363.1"/>
    </source>
</evidence>
<feature type="non-terminal residue" evidence="1">
    <location>
        <position position="1"/>
    </location>
</feature>
<dbReference type="Proteomes" id="UP000886501">
    <property type="component" value="Unassembled WGS sequence"/>
</dbReference>
<proteinExistence type="predicted"/>
<reference evidence="1" key="2">
    <citation type="journal article" date="2020" name="Nat. Commun.">
        <title>Large-scale genome sequencing of mycorrhizal fungi provides insights into the early evolution of symbiotic traits.</title>
        <authorList>
            <person name="Miyauchi S."/>
            <person name="Kiss E."/>
            <person name="Kuo A."/>
            <person name="Drula E."/>
            <person name="Kohler A."/>
            <person name="Sanchez-Garcia M."/>
            <person name="Morin E."/>
            <person name="Andreopoulos B."/>
            <person name="Barry K.W."/>
            <person name="Bonito G."/>
            <person name="Buee M."/>
            <person name="Carver A."/>
            <person name="Chen C."/>
            <person name="Cichocki N."/>
            <person name="Clum A."/>
            <person name="Culley D."/>
            <person name="Crous P.W."/>
            <person name="Fauchery L."/>
            <person name="Girlanda M."/>
            <person name="Hayes R.D."/>
            <person name="Keri Z."/>
            <person name="LaButti K."/>
            <person name="Lipzen A."/>
            <person name="Lombard V."/>
            <person name="Magnuson J."/>
            <person name="Maillard F."/>
            <person name="Murat C."/>
            <person name="Nolan M."/>
            <person name="Ohm R.A."/>
            <person name="Pangilinan J."/>
            <person name="Pereira M.F."/>
            <person name="Perotto S."/>
            <person name="Peter M."/>
            <person name="Pfister S."/>
            <person name="Riley R."/>
            <person name="Sitrit Y."/>
            <person name="Stielow J.B."/>
            <person name="Szollosi G."/>
            <person name="Zifcakova L."/>
            <person name="Stursova M."/>
            <person name="Spatafora J.W."/>
            <person name="Tedersoo L."/>
            <person name="Vaario L.M."/>
            <person name="Yamada A."/>
            <person name="Yan M."/>
            <person name="Wang P."/>
            <person name="Xu J."/>
            <person name="Bruns T."/>
            <person name="Baldrian P."/>
            <person name="Vilgalys R."/>
            <person name="Dunand C."/>
            <person name="Henrissat B."/>
            <person name="Grigoriev I.V."/>
            <person name="Hibbett D."/>
            <person name="Nagy L.G."/>
            <person name="Martin F.M."/>
        </authorList>
    </citation>
    <scope>NUCLEOTIDE SEQUENCE</scope>
    <source>
        <strain evidence="1">P2</strain>
    </source>
</reference>
<keyword evidence="2" id="KW-1185">Reference proteome</keyword>
<name>A0ACB6ZVM5_THEGA</name>